<keyword evidence="3 6" id="KW-0732">Signal</keyword>
<gene>
    <name evidence="8" type="ORF">RJ641_015310</name>
</gene>
<evidence type="ECO:0000259" key="7">
    <source>
        <dbReference type="Pfam" id="PF01657"/>
    </source>
</evidence>
<dbReference type="InterPro" id="IPR050581">
    <property type="entry name" value="CRR_secretory_protein"/>
</dbReference>
<keyword evidence="4" id="KW-0677">Repeat</keyword>
<dbReference type="EMBL" id="JBAMMX010000021">
    <property type="protein sequence ID" value="KAK6919406.1"/>
    <property type="molecule type" value="Genomic_DNA"/>
</dbReference>
<organism evidence="8 9">
    <name type="scientific">Dillenia turbinata</name>
    <dbReference type="NCBI Taxonomy" id="194707"/>
    <lineage>
        <taxon>Eukaryota</taxon>
        <taxon>Viridiplantae</taxon>
        <taxon>Streptophyta</taxon>
        <taxon>Embryophyta</taxon>
        <taxon>Tracheophyta</taxon>
        <taxon>Spermatophyta</taxon>
        <taxon>Magnoliopsida</taxon>
        <taxon>eudicotyledons</taxon>
        <taxon>Gunneridae</taxon>
        <taxon>Pentapetalae</taxon>
        <taxon>Dilleniales</taxon>
        <taxon>Dilleniaceae</taxon>
        <taxon>Dillenia</taxon>
    </lineage>
</organism>
<evidence type="ECO:0000256" key="2">
    <source>
        <dbReference type="ARBA" id="ARBA00022525"/>
    </source>
</evidence>
<evidence type="ECO:0000256" key="6">
    <source>
        <dbReference type="SAM" id="SignalP"/>
    </source>
</evidence>
<dbReference type="GO" id="GO:0005576">
    <property type="term" value="C:extracellular region"/>
    <property type="evidence" value="ECO:0007669"/>
    <property type="project" value="UniProtKB-SubCell"/>
</dbReference>
<feature type="chain" id="PRO_5042968593" description="Gnk2-homologous domain-containing protein" evidence="6">
    <location>
        <begin position="25"/>
        <end position="120"/>
    </location>
</feature>
<proteinExistence type="inferred from homology"/>
<dbReference type="InterPro" id="IPR038408">
    <property type="entry name" value="GNK2_sf"/>
</dbReference>
<dbReference type="CDD" id="cd23509">
    <property type="entry name" value="Gnk2-like"/>
    <property type="match status" value="1"/>
</dbReference>
<accession>A0AAN8UXF5</accession>
<evidence type="ECO:0000256" key="1">
    <source>
        <dbReference type="ARBA" id="ARBA00004613"/>
    </source>
</evidence>
<reference evidence="8 9" key="1">
    <citation type="submission" date="2023-12" db="EMBL/GenBank/DDBJ databases">
        <title>A high-quality genome assembly for Dillenia turbinata (Dilleniales).</title>
        <authorList>
            <person name="Chanderbali A."/>
        </authorList>
    </citation>
    <scope>NUCLEOTIDE SEQUENCE [LARGE SCALE GENOMIC DNA]</scope>
    <source>
        <strain evidence="8">LSX21</strain>
        <tissue evidence="8">Leaf</tissue>
    </source>
</reference>
<dbReference type="Proteomes" id="UP001370490">
    <property type="component" value="Unassembled WGS sequence"/>
</dbReference>
<comment type="caution">
    <text evidence="8">The sequence shown here is derived from an EMBL/GenBank/DDBJ whole genome shotgun (WGS) entry which is preliminary data.</text>
</comment>
<evidence type="ECO:0000256" key="5">
    <source>
        <dbReference type="ARBA" id="ARBA00038515"/>
    </source>
</evidence>
<name>A0AAN8UXF5_9MAGN</name>
<dbReference type="InterPro" id="IPR002902">
    <property type="entry name" value="GNK2"/>
</dbReference>
<keyword evidence="2" id="KW-0964">Secreted</keyword>
<keyword evidence="9" id="KW-1185">Reference proteome</keyword>
<dbReference type="PANTHER" id="PTHR32411:SF43">
    <property type="entry name" value="CYSTEINE-RICH REPEAT SECRETORY PROTEIN 38"/>
    <property type="match status" value="1"/>
</dbReference>
<evidence type="ECO:0000313" key="8">
    <source>
        <dbReference type="EMBL" id="KAK6919406.1"/>
    </source>
</evidence>
<feature type="signal peptide" evidence="6">
    <location>
        <begin position="1"/>
        <end position="24"/>
    </location>
</feature>
<evidence type="ECO:0000256" key="4">
    <source>
        <dbReference type="ARBA" id="ARBA00022737"/>
    </source>
</evidence>
<sequence>MHLSKLHLSLYLLSFSLLFGVGFGVDPLFNICSSSGNFTANGTYEANLNKLMSYLQYKTTPTGFGAGYVGQYQYRANGLALCRVILLLRTAKLVLLRQALRFASFVRITKQQSFGIITVF</sequence>
<dbReference type="Pfam" id="PF01657">
    <property type="entry name" value="Stress-antifung"/>
    <property type="match status" value="1"/>
</dbReference>
<dbReference type="PANTHER" id="PTHR32411">
    <property type="entry name" value="CYSTEINE-RICH REPEAT SECRETORY PROTEIN 38-RELATED"/>
    <property type="match status" value="1"/>
</dbReference>
<evidence type="ECO:0000313" key="9">
    <source>
        <dbReference type="Proteomes" id="UP001370490"/>
    </source>
</evidence>
<dbReference type="Gene3D" id="3.30.430.20">
    <property type="entry name" value="Gnk2 domain, C-X8-C-X2-C motif"/>
    <property type="match status" value="1"/>
</dbReference>
<protein>
    <recommendedName>
        <fullName evidence="7">Gnk2-homologous domain-containing protein</fullName>
    </recommendedName>
</protein>
<evidence type="ECO:0000256" key="3">
    <source>
        <dbReference type="ARBA" id="ARBA00022729"/>
    </source>
</evidence>
<comment type="subcellular location">
    <subcellularLocation>
        <location evidence="1">Secreted</location>
    </subcellularLocation>
</comment>
<feature type="domain" description="Gnk2-homologous" evidence="7">
    <location>
        <begin position="32"/>
        <end position="83"/>
    </location>
</feature>
<dbReference type="AlphaFoldDB" id="A0AAN8UXF5"/>
<comment type="similarity">
    <text evidence="5">Belongs to the cysteine-rich repeat secretory protein family.</text>
</comment>